<feature type="binding site" evidence="7">
    <location>
        <position position="121"/>
    </location>
    <ligand>
        <name>Mg(2+)</name>
        <dbReference type="ChEBI" id="CHEBI:18420"/>
    </ligand>
</feature>
<dbReference type="PANTHER" id="PTHR22926">
    <property type="entry name" value="PHOSPHO-N-ACETYLMURAMOYL-PENTAPEPTIDE-TRANSFERASE"/>
    <property type="match status" value="1"/>
</dbReference>
<dbReference type="Pfam" id="PF00953">
    <property type="entry name" value="Glycos_transf_4"/>
    <property type="match status" value="1"/>
</dbReference>
<dbReference type="STRING" id="1249627.D779_0869"/>
<organism evidence="9 10">
    <name type="scientific">Imhoffiella purpurea</name>
    <dbReference type="NCBI Taxonomy" id="1249627"/>
    <lineage>
        <taxon>Bacteria</taxon>
        <taxon>Pseudomonadati</taxon>
        <taxon>Pseudomonadota</taxon>
        <taxon>Gammaproteobacteria</taxon>
        <taxon>Chromatiales</taxon>
        <taxon>Chromatiaceae</taxon>
        <taxon>Imhoffiella</taxon>
    </lineage>
</organism>
<dbReference type="GO" id="GO:0044038">
    <property type="term" value="P:cell wall macromolecule biosynthetic process"/>
    <property type="evidence" value="ECO:0007669"/>
    <property type="project" value="TreeGrafter"/>
</dbReference>
<evidence type="ECO:0000313" key="9">
    <source>
        <dbReference type="EMBL" id="EXJ17117.1"/>
    </source>
</evidence>
<keyword evidence="6 8" id="KW-0472">Membrane</keyword>
<feature type="binding site" evidence="7">
    <location>
        <position position="181"/>
    </location>
    <ligand>
        <name>Mg(2+)</name>
        <dbReference type="ChEBI" id="CHEBI:18420"/>
    </ligand>
</feature>
<dbReference type="RefSeq" id="WP_332307729.1">
    <property type="nucleotide sequence ID" value="NZ_AONC01000002.1"/>
</dbReference>
<dbReference type="AlphaFoldDB" id="W9VLY4"/>
<accession>W9VLY4</accession>
<proteinExistence type="predicted"/>
<keyword evidence="4 8" id="KW-0812">Transmembrane</keyword>
<dbReference type="GO" id="GO:0005886">
    <property type="term" value="C:plasma membrane"/>
    <property type="evidence" value="ECO:0007669"/>
    <property type="project" value="UniProtKB-SubCell"/>
</dbReference>
<dbReference type="PANTHER" id="PTHR22926:SF3">
    <property type="entry name" value="UNDECAPRENYL-PHOSPHATE ALPHA-N-ACETYLGLUCOSAMINYL 1-PHOSPHATE TRANSFERASE"/>
    <property type="match status" value="1"/>
</dbReference>
<comment type="caution">
    <text evidence="9">The sequence shown here is derived from an EMBL/GenBank/DDBJ whole genome shotgun (WGS) entry which is preliminary data.</text>
</comment>
<dbReference type="GO" id="GO:0009103">
    <property type="term" value="P:lipopolysaccharide biosynthetic process"/>
    <property type="evidence" value="ECO:0007669"/>
    <property type="project" value="TreeGrafter"/>
</dbReference>
<evidence type="ECO:0000256" key="7">
    <source>
        <dbReference type="PIRSR" id="PIRSR600715-1"/>
    </source>
</evidence>
<dbReference type="InterPro" id="IPR000715">
    <property type="entry name" value="Glycosyl_transferase_4"/>
</dbReference>
<keyword evidence="7" id="KW-0479">Metal-binding</keyword>
<dbReference type="GO" id="GO:0046872">
    <property type="term" value="F:metal ion binding"/>
    <property type="evidence" value="ECO:0007669"/>
    <property type="project" value="UniProtKB-KW"/>
</dbReference>
<evidence type="ECO:0000256" key="4">
    <source>
        <dbReference type="ARBA" id="ARBA00022692"/>
    </source>
</evidence>
<keyword evidence="7" id="KW-0460">Magnesium</keyword>
<evidence type="ECO:0000256" key="3">
    <source>
        <dbReference type="ARBA" id="ARBA00022679"/>
    </source>
</evidence>
<feature type="transmembrane region" description="Helical" evidence="8">
    <location>
        <begin position="129"/>
        <end position="147"/>
    </location>
</feature>
<evidence type="ECO:0000256" key="5">
    <source>
        <dbReference type="ARBA" id="ARBA00022989"/>
    </source>
</evidence>
<evidence type="ECO:0000256" key="1">
    <source>
        <dbReference type="ARBA" id="ARBA00004651"/>
    </source>
</evidence>
<keyword evidence="3 9" id="KW-0808">Transferase</keyword>
<dbReference type="eggNOG" id="COG0472">
    <property type="taxonomic scope" value="Bacteria"/>
</dbReference>
<dbReference type="Proteomes" id="UP000019460">
    <property type="component" value="Unassembled WGS sequence"/>
</dbReference>
<dbReference type="CDD" id="cd06854">
    <property type="entry name" value="GT_WbpL_WbcO_like"/>
    <property type="match status" value="1"/>
</dbReference>
<evidence type="ECO:0000313" key="10">
    <source>
        <dbReference type="Proteomes" id="UP000019460"/>
    </source>
</evidence>
<feature type="transmembrane region" description="Helical" evidence="8">
    <location>
        <begin position="153"/>
        <end position="170"/>
    </location>
</feature>
<feature type="transmembrane region" description="Helical" evidence="8">
    <location>
        <begin position="177"/>
        <end position="198"/>
    </location>
</feature>
<keyword evidence="5 8" id="KW-1133">Transmembrane helix</keyword>
<feature type="transmembrane region" description="Helical" evidence="8">
    <location>
        <begin position="17"/>
        <end position="36"/>
    </location>
</feature>
<keyword evidence="2" id="KW-1003">Cell membrane</keyword>
<dbReference type="GO" id="GO:0071555">
    <property type="term" value="P:cell wall organization"/>
    <property type="evidence" value="ECO:0007669"/>
    <property type="project" value="TreeGrafter"/>
</dbReference>
<dbReference type="GO" id="GO:0016780">
    <property type="term" value="F:phosphotransferase activity, for other substituted phosphate groups"/>
    <property type="evidence" value="ECO:0007669"/>
    <property type="project" value="InterPro"/>
</dbReference>
<name>W9VLY4_9GAMM</name>
<feature type="transmembrane region" description="Helical" evidence="8">
    <location>
        <begin position="97"/>
        <end position="117"/>
    </location>
</feature>
<gene>
    <name evidence="9" type="ORF">D779_0869</name>
</gene>
<dbReference type="EMBL" id="AONC01000002">
    <property type="protein sequence ID" value="EXJ17117.1"/>
    <property type="molecule type" value="Genomic_DNA"/>
</dbReference>
<protein>
    <submittedName>
        <fullName evidence="9">Undecaprenyl-phosphate N-acetylglucosaminyl 1-phosphate transferase</fullName>
    </submittedName>
</protein>
<keyword evidence="10" id="KW-1185">Reference proteome</keyword>
<evidence type="ECO:0000256" key="6">
    <source>
        <dbReference type="ARBA" id="ARBA00023136"/>
    </source>
</evidence>
<reference evidence="9 10" key="1">
    <citation type="submission" date="2012-11" db="EMBL/GenBank/DDBJ databases">
        <title>Genome assembly of Thiorhodococcus sp. AK35.</title>
        <authorList>
            <person name="Nupur N."/>
            <person name="Khatri I."/>
            <person name="Subramanian S."/>
            <person name="Pinnaka A."/>
        </authorList>
    </citation>
    <scope>NUCLEOTIDE SEQUENCE [LARGE SCALE GENOMIC DNA]</scope>
    <source>
        <strain evidence="9 10">AK35</strain>
    </source>
</reference>
<feature type="transmembrane region" description="Helical" evidence="8">
    <location>
        <begin position="204"/>
        <end position="225"/>
    </location>
</feature>
<comment type="subcellular location">
    <subcellularLocation>
        <location evidence="1">Cell membrane</location>
        <topology evidence="1">Multi-pass membrane protein</topology>
    </subcellularLocation>
</comment>
<feature type="transmembrane region" description="Helical" evidence="8">
    <location>
        <begin position="42"/>
        <end position="59"/>
    </location>
</feature>
<sequence length="312" mass="33676">MDLPNDRSLHSRPVPRTGGLAVLFGTLASLAFLFVWEPLPPELIWLAASLAMVAAISFLDDLGEVSAGIRLGVHLGAALLLLIGGLGWTRLDLPSGWVTLPAWIGILLTLLYVVWMINLYNFMDGMDGLAAGMAVFGFAALGLLGLIGGEFLYALVAFCIAGAAAGFGIVNFPPAPIFLGDVGSSSLGLLAAGLSLWGVQLGLFPLWTAWLAFSPFIVDATWTLVARAWRRERLWEAHRSHHYQRLVLAGWSHRKTLLRAYVLMAASGACAVAAPRLAEREQWMLLGAWVLIYGFVHLRVRLTASVSAPDHP</sequence>
<feature type="transmembrane region" description="Helical" evidence="8">
    <location>
        <begin position="71"/>
        <end position="91"/>
    </location>
</feature>
<dbReference type="PATRIC" id="fig|1249627.3.peg.152"/>
<comment type="cofactor">
    <cofactor evidence="7">
        <name>Mg(2+)</name>
        <dbReference type="ChEBI" id="CHEBI:18420"/>
    </cofactor>
</comment>
<evidence type="ECO:0000256" key="8">
    <source>
        <dbReference type="SAM" id="Phobius"/>
    </source>
</evidence>
<evidence type="ECO:0000256" key="2">
    <source>
        <dbReference type="ARBA" id="ARBA00022475"/>
    </source>
</evidence>